<feature type="compositionally biased region" description="Polar residues" evidence="1">
    <location>
        <begin position="619"/>
        <end position="643"/>
    </location>
</feature>
<comment type="caution">
    <text evidence="2">The sequence shown here is derived from an EMBL/GenBank/DDBJ whole genome shotgun (WGS) entry which is preliminary data.</text>
</comment>
<dbReference type="AlphaFoldDB" id="A0A2A4K0J2"/>
<dbReference type="EMBL" id="NWSH01000349">
    <property type="protein sequence ID" value="PCG77162.1"/>
    <property type="molecule type" value="Genomic_DNA"/>
</dbReference>
<accession>A0A2A4K0J2</accession>
<feature type="region of interest" description="Disordered" evidence="1">
    <location>
        <begin position="612"/>
        <end position="653"/>
    </location>
</feature>
<reference evidence="2" key="1">
    <citation type="submission" date="2017-09" db="EMBL/GenBank/DDBJ databases">
        <title>Contemporary evolution of a Lepidopteran species, Heliothis virescens, in response to modern agricultural practices.</title>
        <authorList>
            <person name="Fritz M.L."/>
            <person name="Deyonke A.M."/>
            <person name="Papanicolaou A."/>
            <person name="Micinski S."/>
            <person name="Westbrook J."/>
            <person name="Gould F."/>
        </authorList>
    </citation>
    <scope>NUCLEOTIDE SEQUENCE [LARGE SCALE GENOMIC DNA]</scope>
    <source>
        <strain evidence="2">HvINT-</strain>
        <tissue evidence="2">Whole body</tissue>
    </source>
</reference>
<proteinExistence type="predicted"/>
<name>A0A2A4K0J2_HELVI</name>
<organism evidence="2">
    <name type="scientific">Heliothis virescens</name>
    <name type="common">Tobacco budworm moth</name>
    <dbReference type="NCBI Taxonomy" id="7102"/>
    <lineage>
        <taxon>Eukaryota</taxon>
        <taxon>Metazoa</taxon>
        <taxon>Ecdysozoa</taxon>
        <taxon>Arthropoda</taxon>
        <taxon>Hexapoda</taxon>
        <taxon>Insecta</taxon>
        <taxon>Pterygota</taxon>
        <taxon>Neoptera</taxon>
        <taxon>Endopterygota</taxon>
        <taxon>Lepidoptera</taxon>
        <taxon>Glossata</taxon>
        <taxon>Ditrysia</taxon>
        <taxon>Noctuoidea</taxon>
        <taxon>Noctuidae</taxon>
        <taxon>Heliothinae</taxon>
        <taxon>Heliothis</taxon>
    </lineage>
</organism>
<evidence type="ECO:0000256" key="1">
    <source>
        <dbReference type="SAM" id="MobiDB-lite"/>
    </source>
</evidence>
<evidence type="ECO:0000313" key="2">
    <source>
        <dbReference type="EMBL" id="PCG77162.1"/>
    </source>
</evidence>
<feature type="region of interest" description="Disordered" evidence="1">
    <location>
        <begin position="1"/>
        <end position="22"/>
    </location>
</feature>
<protein>
    <submittedName>
        <fullName evidence="2">Uncharacterized protein</fullName>
    </submittedName>
</protein>
<gene>
    <name evidence="2" type="ORF">B5V51_7995</name>
</gene>
<sequence>MDTMTTDTMDDSNDGPSTSFVTNQPELNIAENKRFPIVYTTKLDDMLIFKTKLPDMRMYDIVDCIITESHPKYQGKLKRKYSERQDLSFENLTQKIDKINRKVARTATRNKTLLSMCKPFNIFLKDCNDAIRTDALTRVERKNIEIPIRKTVPICVDKLLPMYSKSQTFKCRLIYDNQLKVADIYSLDDNYFTNEYIRIHNIQQYDEDYRRLKTSKNIYEVICCCWYNREAFIKKLALHPPETIRFMRKPHGCPINDCSCCCKNKTSFPKKRYVGFSLQKTEMAPSVWFAQIKSTLASKPMNDVQGPKLITKSLAFDPGLSQQSQRSNHYEKQNNSKKIVHSINIYIGEEYYEIGKDGQVRTHLKNFSEEASKLKQFTGKELKYTSSNVCCWYKREELAVQLLKLGVLLNTVNFIRCVHPCPIRKCNCCCKPSFGRTVDLISTRITTRHTNDLANKEVGIQLQFPIAKRHIQRDRTTIEDRNIVAPMLRCVVPVRVDRQAFKAPKPDLSFLVSLAVLDTVSNTKIAAEYNSLFPPGDNINDSQNTSLPTVRVKMIKIGTVMNRYKTIIEGVDLNNASTKELQLLDLIFRAIDRNLYTIKNWRKKQAQKLSQEVPATRQVLPSQQVPPTRQVLPSQELPPTQQLKGKAGSKPRRKVIQNTEYPQLLNEELRIAADLKSKRFIPSLQAFLGPGNIPHMHINIQDYYYFW</sequence>